<name>A0ABS1BG60_9MICO</name>
<dbReference type="PANTHER" id="PTHR43649:SF30">
    <property type="entry name" value="ABC TRANSPORTER SUBSTRATE-BINDING PROTEIN"/>
    <property type="match status" value="1"/>
</dbReference>
<dbReference type="EMBL" id="JAEDAJ010000018">
    <property type="protein sequence ID" value="MBK0333025.1"/>
    <property type="molecule type" value="Genomic_DNA"/>
</dbReference>
<comment type="caution">
    <text evidence="1">The sequence shown here is derived from an EMBL/GenBank/DDBJ whole genome shotgun (WGS) entry which is preliminary data.</text>
</comment>
<reference evidence="1 2" key="1">
    <citation type="submission" date="2020-12" db="EMBL/GenBank/DDBJ databases">
        <title>Brachybacterium sp. MASK1Z-5, whole genome shotgun sequence.</title>
        <authorList>
            <person name="Tuo L."/>
        </authorList>
    </citation>
    <scope>NUCLEOTIDE SEQUENCE [LARGE SCALE GENOMIC DNA]</scope>
    <source>
        <strain evidence="1 2">MASK1Z-5</strain>
    </source>
</reference>
<organism evidence="1 2">
    <name type="scientific">Brachybacterium halotolerans</name>
    <dbReference type="NCBI Taxonomy" id="2795215"/>
    <lineage>
        <taxon>Bacteria</taxon>
        <taxon>Bacillati</taxon>
        <taxon>Actinomycetota</taxon>
        <taxon>Actinomycetes</taxon>
        <taxon>Micrococcales</taxon>
        <taxon>Dermabacteraceae</taxon>
        <taxon>Brachybacterium</taxon>
    </lineage>
</organism>
<evidence type="ECO:0000313" key="2">
    <source>
        <dbReference type="Proteomes" id="UP000612352"/>
    </source>
</evidence>
<keyword evidence="2" id="KW-1185">Reference proteome</keyword>
<dbReference type="InterPro" id="IPR006059">
    <property type="entry name" value="SBP"/>
</dbReference>
<dbReference type="InterPro" id="IPR006311">
    <property type="entry name" value="TAT_signal"/>
</dbReference>
<dbReference type="PROSITE" id="PS51318">
    <property type="entry name" value="TAT"/>
    <property type="match status" value="1"/>
</dbReference>
<dbReference type="RefSeq" id="WP_200503893.1">
    <property type="nucleotide sequence ID" value="NZ_JAEDAJ010000018.1"/>
</dbReference>
<dbReference type="Gene3D" id="3.40.190.10">
    <property type="entry name" value="Periplasmic binding protein-like II"/>
    <property type="match status" value="2"/>
</dbReference>
<dbReference type="Proteomes" id="UP000612352">
    <property type="component" value="Unassembled WGS sequence"/>
</dbReference>
<proteinExistence type="predicted"/>
<accession>A0ABS1BG60</accession>
<dbReference type="Pfam" id="PF01547">
    <property type="entry name" value="SBP_bac_1"/>
    <property type="match status" value="1"/>
</dbReference>
<gene>
    <name evidence="1" type="ORF">I8D64_16605</name>
</gene>
<protein>
    <submittedName>
        <fullName evidence="1">Extracellular solute-binding protein</fullName>
    </submittedName>
</protein>
<evidence type="ECO:0000313" key="1">
    <source>
        <dbReference type="EMBL" id="MBK0333025.1"/>
    </source>
</evidence>
<dbReference type="PANTHER" id="PTHR43649">
    <property type="entry name" value="ARABINOSE-BINDING PROTEIN-RELATED"/>
    <property type="match status" value="1"/>
</dbReference>
<dbReference type="SUPFAM" id="SSF53850">
    <property type="entry name" value="Periplasmic binding protein-like II"/>
    <property type="match status" value="1"/>
</dbReference>
<dbReference type="InterPro" id="IPR050490">
    <property type="entry name" value="Bact_solute-bd_prot1"/>
</dbReference>
<sequence>MPMHHSVLSRRNLLAGGAALAITPLASCGSSGASSGTDDLVMWDMVWGTGAAYTKTAQKIAGEYTPAEGHRGVTYQSIPWANWYQTFTSAVASGTGPSVSTGASFQPFFFMEQGSVVPADGAVALLEKEGKADFLPGLLDAMKTDKGYAGIPWGLDLRVLWYRESMLEDVGASVPTTWDEYVQVGKKLKAAGKIGFGLAAGSSTTDAQHSIFALLINNGGGLFTEDGEPDATNDANVEALEFVLEMVAEGIIDPRAASYTADNLDSDWASGRIAMGFGQTGLDKQMKDPVSADLKVMSPLASTSGSKGTIYYINAIMLYADTPDQASSDAFAAWWATRTDTFWTENVMIDLPVTQRLASSEMITSNPNLVTAIKEWQPIGKTLGAKAPAAFGALNSVDGGKAAASFVQQVVQGKTAPKAMLQTLQTELEKLV</sequence>